<organism evidence="2 3">
    <name type="scientific">Desmophyllum pertusum</name>
    <dbReference type="NCBI Taxonomy" id="174260"/>
    <lineage>
        <taxon>Eukaryota</taxon>
        <taxon>Metazoa</taxon>
        <taxon>Cnidaria</taxon>
        <taxon>Anthozoa</taxon>
        <taxon>Hexacorallia</taxon>
        <taxon>Scleractinia</taxon>
        <taxon>Caryophylliina</taxon>
        <taxon>Caryophylliidae</taxon>
        <taxon>Desmophyllum</taxon>
    </lineage>
</organism>
<keyword evidence="2" id="KW-0378">Hydrolase</keyword>
<name>A0A9X0CED4_9CNID</name>
<evidence type="ECO:0000256" key="1">
    <source>
        <dbReference type="SAM" id="SignalP"/>
    </source>
</evidence>
<dbReference type="EMBL" id="MU827791">
    <property type="protein sequence ID" value="KAJ7330755.1"/>
    <property type="molecule type" value="Genomic_DNA"/>
</dbReference>
<evidence type="ECO:0000313" key="3">
    <source>
        <dbReference type="Proteomes" id="UP001163046"/>
    </source>
</evidence>
<sequence length="99" mass="10790">MSDRLLSLLVSTVLMIAPLTANCDEISLSPETWPHGEFDRLERMTLNRIDRPKPLAVSDGKGLVAGTTEPLAVHSGMDALRKGGNAMDACLGDCSYRYR</sequence>
<dbReference type="SUPFAM" id="SSF56235">
    <property type="entry name" value="N-terminal nucleophile aminohydrolases (Ntn hydrolases)"/>
    <property type="match status" value="1"/>
</dbReference>
<feature type="signal peptide" evidence="1">
    <location>
        <begin position="1"/>
        <end position="23"/>
    </location>
</feature>
<dbReference type="GO" id="GO:0016787">
    <property type="term" value="F:hydrolase activity"/>
    <property type="evidence" value="ECO:0007669"/>
    <property type="project" value="UniProtKB-KW"/>
</dbReference>
<dbReference type="Proteomes" id="UP001163046">
    <property type="component" value="Unassembled WGS sequence"/>
</dbReference>
<accession>A0A9X0CED4</accession>
<protein>
    <submittedName>
        <fullName evidence="2">Glutathione hydrolase</fullName>
    </submittedName>
</protein>
<dbReference type="AlphaFoldDB" id="A0A9X0CED4"/>
<proteinExistence type="predicted"/>
<dbReference type="InterPro" id="IPR029055">
    <property type="entry name" value="Ntn_hydrolases_N"/>
</dbReference>
<keyword evidence="1" id="KW-0732">Signal</keyword>
<gene>
    <name evidence="2" type="primary">GGT6_5</name>
    <name evidence="2" type="ORF">OS493_021684</name>
</gene>
<reference evidence="2" key="1">
    <citation type="submission" date="2023-01" db="EMBL/GenBank/DDBJ databases">
        <title>Genome assembly of the deep-sea coral Lophelia pertusa.</title>
        <authorList>
            <person name="Herrera S."/>
            <person name="Cordes E."/>
        </authorList>
    </citation>
    <scope>NUCLEOTIDE SEQUENCE</scope>
    <source>
        <strain evidence="2">USNM1676648</strain>
        <tissue evidence="2">Polyp</tissue>
    </source>
</reference>
<dbReference type="OrthoDB" id="5990016at2759"/>
<keyword evidence="3" id="KW-1185">Reference proteome</keyword>
<evidence type="ECO:0000313" key="2">
    <source>
        <dbReference type="EMBL" id="KAJ7330755.1"/>
    </source>
</evidence>
<comment type="caution">
    <text evidence="2">The sequence shown here is derived from an EMBL/GenBank/DDBJ whole genome shotgun (WGS) entry which is preliminary data.</text>
</comment>
<feature type="chain" id="PRO_5040810980" evidence="1">
    <location>
        <begin position="24"/>
        <end position="99"/>
    </location>
</feature>